<protein>
    <submittedName>
        <fullName evidence="2">Uncharacterized protein</fullName>
    </submittedName>
</protein>
<dbReference type="AlphaFoldDB" id="A0A6J5Y0E6"/>
<feature type="region of interest" description="Disordered" evidence="1">
    <location>
        <begin position="1"/>
        <end position="65"/>
    </location>
</feature>
<reference evidence="3" key="1">
    <citation type="journal article" date="2020" name="Genome Biol.">
        <title>Gamete binning: chromosome-level and haplotype-resolved genome assembly enabled by high-throughput single-cell sequencing of gamete genomes.</title>
        <authorList>
            <person name="Campoy J.A."/>
            <person name="Sun H."/>
            <person name="Goel M."/>
            <person name="Jiao W.-B."/>
            <person name="Folz-Donahue K."/>
            <person name="Wang N."/>
            <person name="Rubio M."/>
            <person name="Liu C."/>
            <person name="Kukat C."/>
            <person name="Ruiz D."/>
            <person name="Huettel B."/>
            <person name="Schneeberger K."/>
        </authorList>
    </citation>
    <scope>NUCLEOTIDE SEQUENCE [LARGE SCALE GENOMIC DNA]</scope>
    <source>
        <strain evidence="3">cv. Rojo Pasion</strain>
    </source>
</reference>
<proteinExistence type="predicted"/>
<evidence type="ECO:0000313" key="2">
    <source>
        <dbReference type="EMBL" id="CAB4319646.1"/>
    </source>
</evidence>
<evidence type="ECO:0000256" key="1">
    <source>
        <dbReference type="SAM" id="MobiDB-lite"/>
    </source>
</evidence>
<keyword evidence="3" id="KW-1185">Reference proteome</keyword>
<dbReference type="EMBL" id="CAEKKB010000008">
    <property type="protein sequence ID" value="CAB4319646.1"/>
    <property type="molecule type" value="Genomic_DNA"/>
</dbReference>
<dbReference type="Proteomes" id="UP000507245">
    <property type="component" value="Unassembled WGS sequence"/>
</dbReference>
<gene>
    <name evidence="2" type="ORF">ORAREDHAP_LOCUS47169</name>
</gene>
<organism evidence="2 3">
    <name type="scientific">Prunus armeniaca</name>
    <name type="common">Apricot</name>
    <name type="synonym">Armeniaca vulgaris</name>
    <dbReference type="NCBI Taxonomy" id="36596"/>
    <lineage>
        <taxon>Eukaryota</taxon>
        <taxon>Viridiplantae</taxon>
        <taxon>Streptophyta</taxon>
        <taxon>Embryophyta</taxon>
        <taxon>Tracheophyta</taxon>
        <taxon>Spermatophyta</taxon>
        <taxon>Magnoliopsida</taxon>
        <taxon>eudicotyledons</taxon>
        <taxon>Gunneridae</taxon>
        <taxon>Pentapetalae</taxon>
        <taxon>rosids</taxon>
        <taxon>fabids</taxon>
        <taxon>Rosales</taxon>
        <taxon>Rosaceae</taxon>
        <taxon>Amygdaloideae</taxon>
        <taxon>Amygdaleae</taxon>
        <taxon>Prunus</taxon>
    </lineage>
</organism>
<sequence length="65" mass="6931">MHPVTRRQACPIGSSGSGSSDDHDGPGICCSNDDDEQGIGSYENEPGSYSSDDDDEKISKRLKKV</sequence>
<name>A0A6J5Y0E6_PRUAR</name>
<evidence type="ECO:0000313" key="3">
    <source>
        <dbReference type="Proteomes" id="UP000507245"/>
    </source>
</evidence>
<accession>A0A6J5Y0E6</accession>